<reference evidence="2" key="1">
    <citation type="submission" date="2019-03" db="EMBL/GenBank/DDBJ databases">
        <title>Weissella sp. 26KH-42 Genome sequencing.</title>
        <authorList>
            <person name="Heo J."/>
            <person name="Kim S.-J."/>
            <person name="Kim J.-S."/>
            <person name="Hong S.-B."/>
            <person name="Kwon S.-W."/>
        </authorList>
    </citation>
    <scope>NUCLEOTIDE SEQUENCE [LARGE SCALE GENOMIC DNA]</scope>
    <source>
        <strain evidence="2">26KH-42</strain>
    </source>
</reference>
<keyword evidence="2" id="KW-1185">Reference proteome</keyword>
<protein>
    <recommendedName>
        <fullName evidence="3">DUF600 family protein</fullName>
    </recommendedName>
</protein>
<dbReference type="Proteomes" id="UP000292886">
    <property type="component" value="Chromosome"/>
</dbReference>
<name>A0A4P6YSU5_9LACO</name>
<organism evidence="1 2">
    <name type="scientific">Periweissella cryptocerci</name>
    <dbReference type="NCBI Taxonomy" id="2506420"/>
    <lineage>
        <taxon>Bacteria</taxon>
        <taxon>Bacillati</taxon>
        <taxon>Bacillota</taxon>
        <taxon>Bacilli</taxon>
        <taxon>Lactobacillales</taxon>
        <taxon>Lactobacillaceae</taxon>
        <taxon>Periweissella</taxon>
    </lineage>
</organism>
<accession>A0A4P6YSU5</accession>
<sequence>MEFEKGLSNWQTEVLQLVFDYMNGKEGHYYIYGSNEAGVLGFDFFMEVQGKIYTRNDIDGSVMFNDASNDYEELFDKGTNMILDLKSMFEKNGNEAPTEVRMKYDSIGGDIAIKYGYARMYSDDENILVTDVFDNWVLVEKERLNNGI</sequence>
<dbReference type="KEGG" id="wei:EQG49_04325"/>
<dbReference type="AlphaFoldDB" id="A0A4P6YSU5"/>
<dbReference type="RefSeq" id="WP_133362820.1">
    <property type="nucleotide sequence ID" value="NZ_CP037940.1"/>
</dbReference>
<dbReference type="Gene3D" id="3.30.500.20">
    <property type="entry name" value="BH3703-like domains"/>
    <property type="match status" value="1"/>
</dbReference>
<dbReference type="OrthoDB" id="2451627at2"/>
<evidence type="ECO:0000313" key="1">
    <source>
        <dbReference type="EMBL" id="QBO35741.1"/>
    </source>
</evidence>
<proteinExistence type="predicted"/>
<evidence type="ECO:0000313" key="2">
    <source>
        <dbReference type="Proteomes" id="UP000292886"/>
    </source>
</evidence>
<dbReference type="EMBL" id="CP037940">
    <property type="protein sequence ID" value="QBO35741.1"/>
    <property type="molecule type" value="Genomic_DNA"/>
</dbReference>
<evidence type="ECO:0008006" key="3">
    <source>
        <dbReference type="Google" id="ProtNLM"/>
    </source>
</evidence>
<gene>
    <name evidence="1" type="ORF">EQG49_04325</name>
</gene>